<keyword evidence="2" id="KW-0808">Transferase</keyword>
<dbReference type="OrthoDB" id="314937at2"/>
<dbReference type="GO" id="GO:0016301">
    <property type="term" value="F:kinase activity"/>
    <property type="evidence" value="ECO:0007669"/>
    <property type="project" value="UniProtKB-KW"/>
</dbReference>
<reference evidence="2" key="1">
    <citation type="journal article" date="2019" name="PLoS Negl. Trop. Dis.">
        <title>Revisiting the worldwide diversity of Leptospira species in the environment.</title>
        <authorList>
            <person name="Vincent A.T."/>
            <person name="Schiettekatte O."/>
            <person name="Bourhy P."/>
            <person name="Veyrier F.J."/>
            <person name="Picardeau M."/>
        </authorList>
    </citation>
    <scope>NUCLEOTIDE SEQUENCE [LARGE SCALE GENOMIC DNA]</scope>
    <source>
        <strain evidence="2">SCS5</strain>
    </source>
</reference>
<protein>
    <submittedName>
        <fullName evidence="2">Sensor histidine kinase</fullName>
    </submittedName>
</protein>
<keyword evidence="2" id="KW-0418">Kinase</keyword>
<dbReference type="EMBL" id="RQEV01000009">
    <property type="protein sequence ID" value="TGK18957.1"/>
    <property type="molecule type" value="Genomic_DNA"/>
</dbReference>
<sequence length="429" mass="48917">MNNAHYTEANLLESGTELRLLILSSSQSLWETAETKLSDFSANIVPADSYEEALKDIISTTPDLLLVEYETVSENLHTRLSLLHKLCPESLFLFVLPAKTQTRSLEGYDWIWSYLREESLNEDLSSEISTAIFHILELNQKIKLQSAKKENLSYELEWLVWKESISVTDDLQLGKGIIHNLANSMFQGIGIGSLVGQLDLCEFFMKKEEECTRLPEKLMDVVLSTKDALRERIDQIEFFKRYLDLNVEKVPMSSSELRDSMERIGKELLPTFRIKNHTLSISDAFEPAVFHCNSEFLNFSLYEILINAMKFSPEGSEIAVSFNASKQSSSLLVKNSPSRSTNGICGVPEEYYHKVFEPFFRISNLYDERFYTKELGMGIGLNVVRNLAKQIDCKTYLYEVKGGKNNLPGREVVIELKFKNVSAESASEL</sequence>
<dbReference type="SUPFAM" id="SSF55874">
    <property type="entry name" value="ATPase domain of HSP90 chaperone/DNA topoisomerase II/histidine kinase"/>
    <property type="match status" value="1"/>
</dbReference>
<feature type="domain" description="Histidine kinase" evidence="1">
    <location>
        <begin position="176"/>
        <end position="420"/>
    </location>
</feature>
<evidence type="ECO:0000259" key="1">
    <source>
        <dbReference type="PROSITE" id="PS50109"/>
    </source>
</evidence>
<accession>A0A4R9GPX4</accession>
<dbReference type="Proteomes" id="UP000297855">
    <property type="component" value="Unassembled WGS sequence"/>
</dbReference>
<dbReference type="InterPro" id="IPR036890">
    <property type="entry name" value="HATPase_C_sf"/>
</dbReference>
<gene>
    <name evidence="2" type="ORF">EHO61_08595</name>
</gene>
<evidence type="ECO:0000313" key="3">
    <source>
        <dbReference type="Proteomes" id="UP000297855"/>
    </source>
</evidence>
<keyword evidence="3" id="KW-1185">Reference proteome</keyword>
<dbReference type="InterPro" id="IPR005467">
    <property type="entry name" value="His_kinase_dom"/>
</dbReference>
<dbReference type="RefSeq" id="WP_135813217.1">
    <property type="nucleotide sequence ID" value="NZ_RQEV01000009.1"/>
</dbReference>
<dbReference type="AlphaFoldDB" id="A0A4R9GPX4"/>
<name>A0A4R9GPX4_9LEPT</name>
<dbReference type="InterPro" id="IPR003594">
    <property type="entry name" value="HATPase_dom"/>
</dbReference>
<evidence type="ECO:0000313" key="2">
    <source>
        <dbReference type="EMBL" id="TGK18957.1"/>
    </source>
</evidence>
<dbReference type="PROSITE" id="PS50109">
    <property type="entry name" value="HIS_KIN"/>
    <property type="match status" value="1"/>
</dbReference>
<dbReference type="Pfam" id="PF02518">
    <property type="entry name" value="HATPase_c"/>
    <property type="match status" value="1"/>
</dbReference>
<dbReference type="Gene3D" id="3.30.565.10">
    <property type="entry name" value="Histidine kinase-like ATPase, C-terminal domain"/>
    <property type="match status" value="1"/>
</dbReference>
<proteinExistence type="predicted"/>
<organism evidence="2 3">
    <name type="scientific">Leptospira fluminis</name>
    <dbReference type="NCBI Taxonomy" id="2484979"/>
    <lineage>
        <taxon>Bacteria</taxon>
        <taxon>Pseudomonadati</taxon>
        <taxon>Spirochaetota</taxon>
        <taxon>Spirochaetia</taxon>
        <taxon>Leptospirales</taxon>
        <taxon>Leptospiraceae</taxon>
        <taxon>Leptospira</taxon>
    </lineage>
</organism>
<comment type="caution">
    <text evidence="2">The sequence shown here is derived from an EMBL/GenBank/DDBJ whole genome shotgun (WGS) entry which is preliminary data.</text>
</comment>